<name>A0ABV7ECC9_9SPHN</name>
<evidence type="ECO:0000313" key="4">
    <source>
        <dbReference type="EMBL" id="MFC3099508.1"/>
    </source>
</evidence>
<feature type="domain" description="TadE-like" evidence="3">
    <location>
        <begin position="23"/>
        <end position="65"/>
    </location>
</feature>
<protein>
    <submittedName>
        <fullName evidence="4">TadE/TadG family type IV pilus assembly protein</fullName>
    </submittedName>
</protein>
<feature type="transmembrane region" description="Helical" evidence="2">
    <location>
        <begin position="24"/>
        <end position="44"/>
    </location>
</feature>
<keyword evidence="2" id="KW-0812">Transmembrane</keyword>
<keyword evidence="2" id="KW-1133">Transmembrane helix</keyword>
<reference evidence="5" key="1">
    <citation type="journal article" date="2019" name="Int. J. Syst. Evol. Microbiol.">
        <title>The Global Catalogue of Microorganisms (GCM) 10K type strain sequencing project: providing services to taxonomists for standard genome sequencing and annotation.</title>
        <authorList>
            <consortium name="The Broad Institute Genomics Platform"/>
            <consortium name="The Broad Institute Genome Sequencing Center for Infectious Disease"/>
            <person name="Wu L."/>
            <person name="Ma J."/>
        </authorList>
    </citation>
    <scope>NUCLEOTIDE SEQUENCE [LARGE SCALE GENOMIC DNA]</scope>
    <source>
        <strain evidence="5">KCTC 52606</strain>
    </source>
</reference>
<dbReference type="Pfam" id="PF07811">
    <property type="entry name" value="TadE"/>
    <property type="match status" value="1"/>
</dbReference>
<evidence type="ECO:0000256" key="1">
    <source>
        <dbReference type="SAM" id="MobiDB-lite"/>
    </source>
</evidence>
<keyword evidence="5" id="KW-1185">Reference proteome</keyword>
<sequence length="205" mass="22397">MAQHLSLTCSLSTLRSLRNDQRGAALVEFALVAPALLLALIGLFDLSYNVYTSSLLQGSIQKAARDSTIEGAAGNQTVIDQRVSDAVRKIVPSAEISFQRRAYTDFADASRPEDYTDLNGDGRCNDDEPFEDVNGNGIWDEDRGKSGMGGARDAVIYIVTVEYDRLFPVHKLMPVPENITTVARTVLRNQPYGQQAREPSVGNCA</sequence>
<feature type="region of interest" description="Disordered" evidence="1">
    <location>
        <begin position="117"/>
        <end position="141"/>
    </location>
</feature>
<dbReference type="InterPro" id="IPR012495">
    <property type="entry name" value="TadE-like_dom"/>
</dbReference>
<dbReference type="EMBL" id="JBHRSU010000001">
    <property type="protein sequence ID" value="MFC3099508.1"/>
    <property type="molecule type" value="Genomic_DNA"/>
</dbReference>
<organism evidence="4 5">
    <name type="scientific">Alteraurantiacibacter lauratis</name>
    <dbReference type="NCBI Taxonomy" id="2054627"/>
    <lineage>
        <taxon>Bacteria</taxon>
        <taxon>Pseudomonadati</taxon>
        <taxon>Pseudomonadota</taxon>
        <taxon>Alphaproteobacteria</taxon>
        <taxon>Sphingomonadales</taxon>
        <taxon>Erythrobacteraceae</taxon>
        <taxon>Alteraurantiacibacter</taxon>
    </lineage>
</organism>
<comment type="caution">
    <text evidence="4">The sequence shown here is derived from an EMBL/GenBank/DDBJ whole genome shotgun (WGS) entry which is preliminary data.</text>
</comment>
<dbReference type="Proteomes" id="UP001595378">
    <property type="component" value="Unassembled WGS sequence"/>
</dbReference>
<evidence type="ECO:0000313" key="5">
    <source>
        <dbReference type="Proteomes" id="UP001595378"/>
    </source>
</evidence>
<gene>
    <name evidence="4" type="ORF">ACFODK_01210</name>
</gene>
<evidence type="ECO:0000256" key="2">
    <source>
        <dbReference type="SAM" id="Phobius"/>
    </source>
</evidence>
<proteinExistence type="predicted"/>
<dbReference type="RefSeq" id="WP_336917274.1">
    <property type="nucleotide sequence ID" value="NZ_JBANRN010000001.1"/>
</dbReference>
<keyword evidence="2" id="KW-0472">Membrane</keyword>
<accession>A0ABV7ECC9</accession>
<evidence type="ECO:0000259" key="3">
    <source>
        <dbReference type="Pfam" id="PF07811"/>
    </source>
</evidence>